<evidence type="ECO:0000259" key="6">
    <source>
        <dbReference type="PROSITE" id="PS50048"/>
    </source>
</evidence>
<evidence type="ECO:0000256" key="4">
    <source>
        <dbReference type="ARBA" id="ARBA00023163"/>
    </source>
</evidence>
<organism evidence="7 8">
    <name type="scientific">Scheffersomyces stipitis (strain ATCC 58785 / CBS 6054 / NBRC 10063 / NRRL Y-11545)</name>
    <name type="common">Yeast</name>
    <name type="synonym">Pichia stipitis</name>
    <dbReference type="NCBI Taxonomy" id="322104"/>
    <lineage>
        <taxon>Eukaryota</taxon>
        <taxon>Fungi</taxon>
        <taxon>Dikarya</taxon>
        <taxon>Ascomycota</taxon>
        <taxon>Saccharomycotina</taxon>
        <taxon>Pichiomycetes</taxon>
        <taxon>Debaryomycetaceae</taxon>
        <taxon>Scheffersomyces</taxon>
    </lineage>
</organism>
<evidence type="ECO:0000256" key="1">
    <source>
        <dbReference type="ARBA" id="ARBA00004123"/>
    </source>
</evidence>
<keyword evidence="2" id="KW-0805">Transcription regulation</keyword>
<dbReference type="InterPro" id="IPR051089">
    <property type="entry name" value="prtT"/>
</dbReference>
<dbReference type="GO" id="GO:0000981">
    <property type="term" value="F:DNA-binding transcription factor activity, RNA polymerase II-specific"/>
    <property type="evidence" value="ECO:0007669"/>
    <property type="project" value="InterPro"/>
</dbReference>
<dbReference type="CDD" id="cd12148">
    <property type="entry name" value="fungal_TF_MHR"/>
    <property type="match status" value="1"/>
</dbReference>
<dbReference type="PANTHER" id="PTHR31845">
    <property type="entry name" value="FINGER DOMAIN PROTEIN, PUTATIVE-RELATED"/>
    <property type="match status" value="1"/>
</dbReference>
<dbReference type="PROSITE" id="PS00463">
    <property type="entry name" value="ZN2_CY6_FUNGAL_1"/>
    <property type="match status" value="1"/>
</dbReference>
<dbReference type="GO" id="GO:0008270">
    <property type="term" value="F:zinc ion binding"/>
    <property type="evidence" value="ECO:0007669"/>
    <property type="project" value="InterPro"/>
</dbReference>
<dbReference type="HOGENOM" id="CLU_011455_3_2_1"/>
<feature type="non-terminal residue" evidence="7">
    <location>
        <position position="601"/>
    </location>
</feature>
<gene>
    <name evidence="7" type="primary">SEF1</name>
    <name evidence="7" type="ORF">PICST_30764</name>
</gene>
<dbReference type="InParanoid" id="A3LRP6"/>
<name>A3LRP6_PICST</name>
<evidence type="ECO:0000313" key="8">
    <source>
        <dbReference type="Proteomes" id="UP000002258"/>
    </source>
</evidence>
<dbReference type="PANTHER" id="PTHR31845:SF21">
    <property type="entry name" value="REGULATORY PROTEIN LEU3"/>
    <property type="match status" value="1"/>
</dbReference>
<keyword evidence="5" id="KW-0539">Nucleus</keyword>
<evidence type="ECO:0000256" key="3">
    <source>
        <dbReference type="ARBA" id="ARBA00023125"/>
    </source>
</evidence>
<dbReference type="EMBL" id="CP000497">
    <property type="protein sequence ID" value="ABN65773.2"/>
    <property type="molecule type" value="Genomic_DNA"/>
</dbReference>
<comment type="subcellular location">
    <subcellularLocation>
        <location evidence="1">Nucleus</location>
    </subcellularLocation>
</comment>
<dbReference type="RefSeq" id="XP_001383802.2">
    <property type="nucleotide sequence ID" value="XM_001383765.1"/>
</dbReference>
<dbReference type="GO" id="GO:0005634">
    <property type="term" value="C:nucleus"/>
    <property type="evidence" value="ECO:0007669"/>
    <property type="project" value="UniProtKB-SubCell"/>
</dbReference>
<dbReference type="SMART" id="SM00066">
    <property type="entry name" value="GAL4"/>
    <property type="match status" value="1"/>
</dbReference>
<dbReference type="CDD" id="cd00067">
    <property type="entry name" value="GAL4"/>
    <property type="match status" value="1"/>
</dbReference>
<proteinExistence type="predicted"/>
<dbReference type="KEGG" id="pic:PICST_30764"/>
<dbReference type="OrthoDB" id="3163292at2759"/>
<dbReference type="GO" id="GO:0000976">
    <property type="term" value="F:transcription cis-regulatory region binding"/>
    <property type="evidence" value="ECO:0007669"/>
    <property type="project" value="TreeGrafter"/>
</dbReference>
<feature type="domain" description="Zn(2)-C6 fungal-type" evidence="6">
    <location>
        <begin position="15"/>
        <end position="48"/>
    </location>
</feature>
<dbReference type="Pfam" id="PF00172">
    <property type="entry name" value="Zn_clus"/>
    <property type="match status" value="1"/>
</dbReference>
<keyword evidence="3" id="KW-0238">DNA-binding</keyword>
<dbReference type="OMA" id="ISIMDHD"/>
<dbReference type="InterPro" id="IPR001138">
    <property type="entry name" value="Zn2Cys6_DnaBD"/>
</dbReference>
<keyword evidence="8" id="KW-1185">Reference proteome</keyword>
<dbReference type="eggNOG" id="ENOG502QR4T">
    <property type="taxonomic scope" value="Eukaryota"/>
</dbReference>
<evidence type="ECO:0000256" key="2">
    <source>
        <dbReference type="ARBA" id="ARBA00023015"/>
    </source>
</evidence>
<dbReference type="Proteomes" id="UP000002258">
    <property type="component" value="Chromosome 3"/>
</dbReference>
<dbReference type="InterPro" id="IPR036864">
    <property type="entry name" value="Zn2-C6_fun-type_DNA-bd_sf"/>
</dbReference>
<evidence type="ECO:0000256" key="5">
    <source>
        <dbReference type="ARBA" id="ARBA00023242"/>
    </source>
</evidence>
<dbReference type="SUPFAM" id="SSF57701">
    <property type="entry name" value="Zn2/Cys6 DNA-binding domain"/>
    <property type="match status" value="1"/>
</dbReference>
<evidence type="ECO:0000313" key="7">
    <source>
        <dbReference type="EMBL" id="ABN65773.2"/>
    </source>
</evidence>
<protein>
    <submittedName>
        <fullName evidence="7">Suppressor of Essential Function</fullName>
    </submittedName>
</protein>
<accession>A3LRP6</accession>
<dbReference type="Gene3D" id="4.10.240.10">
    <property type="entry name" value="Zn(2)-C6 fungal-type DNA-binding domain"/>
    <property type="match status" value="1"/>
</dbReference>
<dbReference type="AlphaFoldDB" id="A3LRP6"/>
<reference evidence="7 8" key="1">
    <citation type="journal article" date="2007" name="Nat. Biotechnol.">
        <title>Genome sequence of the lignocellulose-bioconverting and xylose-fermenting yeast Pichia stipitis.</title>
        <authorList>
            <person name="Jeffries T.W."/>
            <person name="Grigoriev I.V."/>
            <person name="Grimwood J."/>
            <person name="Laplaza J.M."/>
            <person name="Aerts A."/>
            <person name="Salamov A."/>
            <person name="Schmutz J."/>
            <person name="Lindquist E."/>
            <person name="Dehal P."/>
            <person name="Shapiro H."/>
            <person name="Jin Y.S."/>
            <person name="Passoth V."/>
            <person name="Richardson P.M."/>
        </authorList>
    </citation>
    <scope>NUCLEOTIDE SEQUENCE [LARGE SCALE GENOMIC DNA]</scope>
    <source>
        <strain evidence="8">ATCC 58785 / CBS 6054 / NBRC 10063 / NRRL Y-11545</strain>
    </source>
</reference>
<dbReference type="PROSITE" id="PS50048">
    <property type="entry name" value="ZN2_CY6_FUNGAL_2"/>
    <property type="match status" value="1"/>
</dbReference>
<keyword evidence="4" id="KW-0804">Transcription</keyword>
<dbReference type="STRING" id="322104.A3LRP6"/>
<sequence>MAVEGKVKHRRSKRACTGCRQIKLKCDAIERFPKKCTRCQRLGHICEIDSGFKREPARAARVFKPHDHKDFLNVMIGSSDDSPARNFQEVNTGNVSLMTSKAHSNHPPISSNNRELFPALLTLRQNVIDPDIPYDKVRLMFETFFLNNWLHLPISKSLLDPIFLWEKNYKLLFYAICHAACPACCPEFEPFLEMKLRELLSTSDSTFMIDPFHSLSTIFGLLVICYWPLRTASLQSDDSLMYISRATNLAMKIGLHQLSYSREYCISADDSLRQQMEAASIAWAGCFISSTLFNSFVGIPNSLPLLVNSLNKIDGNEYLAEFKVQLKVCHVIQVALNTLGCNSDTDYGMVDPIIRGTQHKAIIDNLSLVQSEFSHCSEVSELICLHAKLLIHSFLLAPDTLEKDRKSAVTSLYLVCVKSIETLVELHDSDQEGTIALPIFVVVTTTMSAIILFGLSICSYESLIDKDMARNSLSNFFRIMQNLARRPDDSATRAMRLLNGLQTLHTKKLINEPIFTVRTRMGASGFWSLLLTFKRAQLAERRETANIQEASSQDMRTKSLDDDVSVTSIDQVMQVSSSDGSSTANMIDTFFGNMFDLLWDD</sequence>
<dbReference type="GeneID" id="4837681"/>